<organism evidence="3 4">
    <name type="scientific">Zymoseptoria tritici ST99CH_1A5</name>
    <dbReference type="NCBI Taxonomy" id="1276529"/>
    <lineage>
        <taxon>Eukaryota</taxon>
        <taxon>Fungi</taxon>
        <taxon>Dikarya</taxon>
        <taxon>Ascomycota</taxon>
        <taxon>Pezizomycotina</taxon>
        <taxon>Dothideomycetes</taxon>
        <taxon>Dothideomycetidae</taxon>
        <taxon>Mycosphaerellales</taxon>
        <taxon>Mycosphaerellaceae</taxon>
        <taxon>Zymoseptoria</taxon>
    </lineage>
</organism>
<feature type="signal peptide" evidence="2">
    <location>
        <begin position="1"/>
        <end position="22"/>
    </location>
</feature>
<evidence type="ECO:0000313" key="3">
    <source>
        <dbReference type="EMBL" id="SMY19807.1"/>
    </source>
</evidence>
<feature type="compositionally biased region" description="Low complexity" evidence="1">
    <location>
        <begin position="291"/>
        <end position="309"/>
    </location>
</feature>
<feature type="compositionally biased region" description="Polar residues" evidence="1">
    <location>
        <begin position="439"/>
        <end position="456"/>
    </location>
</feature>
<feature type="region of interest" description="Disordered" evidence="1">
    <location>
        <begin position="600"/>
        <end position="687"/>
    </location>
</feature>
<feature type="compositionally biased region" description="Low complexity" evidence="1">
    <location>
        <begin position="424"/>
        <end position="434"/>
    </location>
</feature>
<gene>
    <name evidence="3" type="ORF">ZT1A5_G1242</name>
</gene>
<proteinExistence type="predicted"/>
<dbReference type="Proteomes" id="UP000215453">
    <property type="component" value="Chromosome 1"/>
</dbReference>
<evidence type="ECO:0000256" key="1">
    <source>
        <dbReference type="SAM" id="MobiDB-lite"/>
    </source>
</evidence>
<keyword evidence="2" id="KW-0732">Signal</keyword>
<name>A0A1Y6L5R3_ZYMTR</name>
<dbReference type="PANTHER" id="PTHR36182:SF1">
    <property type="entry name" value="PROTEIN, PUTATIVE (AFU_ORTHOLOGUE AFUA_6G10930)-RELATED"/>
    <property type="match status" value="1"/>
</dbReference>
<sequence length="872" mass="90158">MFSSTFLSAACLLLASVQPALAHMEMRWPLPLHSKFNPDTPENKIDYSMTSPLKNDGSDFPCKGYQNDRPFIPTASYTAGQAYNMTLAGSATHEGGSCQLSLSYDNGATFKVIKSMIGGCPLVNTYDFTIPSFAPAGDALFAWTWQNRVGNREMYMNCAQVSIAASNTRQRRQEAFSTFESLPYLWKANLPGINGCETTERVDPVYPNPGSDVVFGAGLSDISIPFEGECDAPQPFGQTFRDLGDTPAPGDAGTTTSSTMSQTASSTESSTSTTLVPELTTSIDSLEPDVSSTTFSATSSSDFETSTTAPPLLTSVRPPFMNGTTSTISFTTSSQTGSSSTDQSMSSSTETSAVTPTSSISGISSSTSDSTTGQSTTGASSSTSGVSSTSESTSVSTTLEPEITSTVTVPPLFTTVRPPFMNGTTSTISLSTSSKVPDESSTTSTTSILPGSTTSNAPAATRSVFALEVSGVQGIADGAKGAIAIDGTFIFAEENTATILALLENGKLVDSNGFAASVPTTRKRQESADGSRIFFVSTQDASFDACVCEISSANALSCTCDLLTGFKIGQGADLGVLAIGSPEGLFDIFAPEAAPIEIPSTTTSASSTAFETSSTVSDSSSTTATSSAPEETSTSSSASATDSNTASSTAPQQTSTSNFSISTSSESSTASSTVSEETSTSSSSTASFSTTTATTECTTTATLFPTTSMTSISSSSTATATLTDSSIPLFATADPNSRTTGYAPCVPGTFLCTSSTTWLTCDYNGGSLSSFAADEYVWKNSRTVAAGTECLPNLSPYTNLQGNFEQQSNVPEGYYRDDRYVRASPFGRCINNGELRCANDGAAFQVCDNGGWVAMGNVAAGTTCSNGEIVAA</sequence>
<dbReference type="EMBL" id="LT882676">
    <property type="protein sequence ID" value="SMY19807.1"/>
    <property type="molecule type" value="Genomic_DNA"/>
</dbReference>
<feature type="region of interest" description="Disordered" evidence="1">
    <location>
        <begin position="227"/>
        <end position="456"/>
    </location>
</feature>
<evidence type="ECO:0008006" key="5">
    <source>
        <dbReference type="Google" id="ProtNLM"/>
    </source>
</evidence>
<dbReference type="AlphaFoldDB" id="A0A1Y6L5R3"/>
<protein>
    <recommendedName>
        <fullName evidence="5">Extracellular protein</fullName>
    </recommendedName>
</protein>
<feature type="compositionally biased region" description="Low complexity" evidence="1">
    <location>
        <begin position="254"/>
        <end position="282"/>
    </location>
</feature>
<dbReference type="PANTHER" id="PTHR36182">
    <property type="entry name" value="PROTEIN, PUTATIVE (AFU_ORTHOLOGUE AFUA_6G10930)-RELATED"/>
    <property type="match status" value="1"/>
</dbReference>
<dbReference type="Gene3D" id="2.70.50.70">
    <property type="match status" value="1"/>
</dbReference>
<accession>A0A1Y6L5R3</accession>
<feature type="compositionally biased region" description="Low complexity" evidence="1">
    <location>
        <begin position="324"/>
        <end position="398"/>
    </location>
</feature>
<evidence type="ECO:0000256" key="2">
    <source>
        <dbReference type="SAM" id="SignalP"/>
    </source>
</evidence>
<feature type="chain" id="PRO_5013346024" description="Extracellular protein" evidence="2">
    <location>
        <begin position="23"/>
        <end position="872"/>
    </location>
</feature>
<evidence type="ECO:0000313" key="4">
    <source>
        <dbReference type="Proteomes" id="UP000215453"/>
    </source>
</evidence>
<reference evidence="3 4" key="1">
    <citation type="submission" date="2016-10" db="EMBL/GenBank/DDBJ databases">
        <authorList>
            <person name="Varghese N."/>
        </authorList>
    </citation>
    <scope>NUCLEOTIDE SEQUENCE [LARGE SCALE GENOMIC DNA]</scope>
</reference>